<accession>A0A1E4RXY1</accession>
<sequence length="189" mass="21458">METGTASLRHYSTGTIVKPHKFEIHYESSYLPNRPVHARLHQYDYDKYTFDDTLSSAACDMMPFYGLEEVEELDAHECDGSGVDPLERPSILRSSSMPLLKHNRTLSLDSARDQKATSASVESPLEKGVQLRKDDTPNYTVNSSRKNSLVSNCTHSRESSVCLDEASCWRHHHRRGSVAIKFEEKKVLQ</sequence>
<name>A0A1E4RXY1_CYBJN</name>
<dbReference type="RefSeq" id="XP_020069166.1">
    <property type="nucleotide sequence ID" value="XM_020216574.1"/>
</dbReference>
<proteinExistence type="predicted"/>
<evidence type="ECO:0000313" key="3">
    <source>
        <dbReference type="Proteomes" id="UP000094389"/>
    </source>
</evidence>
<dbReference type="GeneID" id="30990970"/>
<dbReference type="Proteomes" id="UP000094389">
    <property type="component" value="Unassembled WGS sequence"/>
</dbReference>
<evidence type="ECO:0000256" key="1">
    <source>
        <dbReference type="SAM" id="MobiDB-lite"/>
    </source>
</evidence>
<dbReference type="EMBL" id="KV453936">
    <property type="protein sequence ID" value="ODV72127.1"/>
    <property type="molecule type" value="Genomic_DNA"/>
</dbReference>
<keyword evidence="3" id="KW-1185">Reference proteome</keyword>
<feature type="region of interest" description="Disordered" evidence="1">
    <location>
        <begin position="109"/>
        <end position="145"/>
    </location>
</feature>
<dbReference type="AlphaFoldDB" id="A0A1E4RXY1"/>
<protein>
    <submittedName>
        <fullName evidence="2">Uncharacterized protein</fullName>
    </submittedName>
</protein>
<reference evidence="2 3" key="1">
    <citation type="journal article" date="2016" name="Proc. Natl. Acad. Sci. U.S.A.">
        <title>Comparative genomics of biotechnologically important yeasts.</title>
        <authorList>
            <person name="Riley R."/>
            <person name="Haridas S."/>
            <person name="Wolfe K.H."/>
            <person name="Lopes M.R."/>
            <person name="Hittinger C.T."/>
            <person name="Goeker M."/>
            <person name="Salamov A.A."/>
            <person name="Wisecaver J.H."/>
            <person name="Long T.M."/>
            <person name="Calvey C.H."/>
            <person name="Aerts A.L."/>
            <person name="Barry K.W."/>
            <person name="Choi C."/>
            <person name="Clum A."/>
            <person name="Coughlan A.Y."/>
            <person name="Deshpande S."/>
            <person name="Douglass A.P."/>
            <person name="Hanson S.J."/>
            <person name="Klenk H.-P."/>
            <person name="LaButti K.M."/>
            <person name="Lapidus A."/>
            <person name="Lindquist E.A."/>
            <person name="Lipzen A.M."/>
            <person name="Meier-Kolthoff J.P."/>
            <person name="Ohm R.A."/>
            <person name="Otillar R.P."/>
            <person name="Pangilinan J.L."/>
            <person name="Peng Y."/>
            <person name="Rokas A."/>
            <person name="Rosa C.A."/>
            <person name="Scheuner C."/>
            <person name="Sibirny A.A."/>
            <person name="Slot J.C."/>
            <person name="Stielow J.B."/>
            <person name="Sun H."/>
            <person name="Kurtzman C.P."/>
            <person name="Blackwell M."/>
            <person name="Grigoriev I.V."/>
            <person name="Jeffries T.W."/>
        </authorList>
    </citation>
    <scope>NUCLEOTIDE SEQUENCE [LARGE SCALE GENOMIC DNA]</scope>
    <source>
        <strain evidence="3">ATCC 18201 / CBS 1600 / BCRC 20928 / JCM 3617 / NBRC 0987 / NRRL Y-1542</strain>
    </source>
</reference>
<gene>
    <name evidence="2" type="ORF">CYBJADRAFT_174391</name>
</gene>
<dbReference type="OrthoDB" id="4096909at2759"/>
<organism evidence="2 3">
    <name type="scientific">Cyberlindnera jadinii (strain ATCC 18201 / CBS 1600 / BCRC 20928 / JCM 3617 / NBRC 0987 / NRRL Y-1542)</name>
    <name type="common">Torula yeast</name>
    <name type="synonym">Candida utilis</name>
    <dbReference type="NCBI Taxonomy" id="983966"/>
    <lineage>
        <taxon>Eukaryota</taxon>
        <taxon>Fungi</taxon>
        <taxon>Dikarya</taxon>
        <taxon>Ascomycota</taxon>
        <taxon>Saccharomycotina</taxon>
        <taxon>Saccharomycetes</taxon>
        <taxon>Phaffomycetales</taxon>
        <taxon>Phaffomycetaceae</taxon>
        <taxon>Cyberlindnera</taxon>
    </lineage>
</organism>
<evidence type="ECO:0000313" key="2">
    <source>
        <dbReference type="EMBL" id="ODV72127.1"/>
    </source>
</evidence>